<gene>
    <name evidence="1" type="primary">235</name>
    <name evidence="1" type="ORF">HGTV1_235</name>
</gene>
<dbReference type="GeneID" id="16194095"/>
<proteinExistence type="predicted"/>
<dbReference type="EMBL" id="KC292026">
    <property type="protein sequence ID" value="AGM11532.1"/>
    <property type="molecule type" value="Genomic_DNA"/>
</dbReference>
<organism evidence="1 2">
    <name type="scientific">Halogranum tailed virus 1</name>
    <dbReference type="NCBI Taxonomy" id="1273749"/>
    <lineage>
        <taxon>Viruses</taxon>
        <taxon>Duplodnaviria</taxon>
        <taxon>Heunggongvirae</taxon>
        <taxon>Uroviricota</taxon>
        <taxon>Caudoviricetes</taxon>
        <taxon>Thumleimavirales</taxon>
        <taxon>Halomagnusviridae</taxon>
        <taxon>Hagravirus</taxon>
        <taxon>Hagravirus capitaneum</taxon>
        <taxon>Hagravirus HGTV1</taxon>
    </lineage>
</organism>
<accession>R4TLG5</accession>
<dbReference type="OrthoDB" id="20550at10239"/>
<keyword evidence="2" id="KW-1185">Reference proteome</keyword>
<dbReference type="KEGG" id="vg:16194095"/>
<evidence type="ECO:0000313" key="1">
    <source>
        <dbReference type="EMBL" id="AGM11532.1"/>
    </source>
</evidence>
<dbReference type="Proteomes" id="UP000202786">
    <property type="component" value="Segment"/>
</dbReference>
<name>R4TLG5_9CAUD</name>
<sequence>MTDVEQIAIDILNEMYEQAEPGLDFDDLRENPDEYPDDWYSRHYLSDEESERILEKHMEQYDLTESERSSLRWECILNKGPSNVPPEEKP</sequence>
<dbReference type="RefSeq" id="YP_008059410.1">
    <property type="nucleotide sequence ID" value="NC_021328.1"/>
</dbReference>
<protein>
    <submittedName>
        <fullName evidence="1">Uncharacterized protein</fullName>
    </submittedName>
</protein>
<evidence type="ECO:0000313" key="2">
    <source>
        <dbReference type="Proteomes" id="UP000202786"/>
    </source>
</evidence>
<reference evidence="1 2" key="1">
    <citation type="submission" date="2012-12" db="EMBL/GenBank/DDBJ databases">
        <authorList>
            <person name="Sencilo A."/>
            <person name="Jacobs-Sera D."/>
            <person name="Russell D.A."/>
            <person name="Ko C."/>
            <person name="Atanasova N."/>
            <person name="Osterlund E."/>
            <person name="Oksanen H.M."/>
            <person name="Bamford D.H."/>
            <person name="Hatfull G.F."/>
            <person name="Roine E."/>
            <person name="Hendrix R.W."/>
        </authorList>
    </citation>
    <scope>NUCLEOTIDE SEQUENCE [LARGE SCALE GENOMIC DNA]</scope>
</reference>